<evidence type="ECO:0000313" key="1">
    <source>
        <dbReference type="EMBL" id="GBN72119.1"/>
    </source>
</evidence>
<comment type="caution">
    <text evidence="1">The sequence shown here is derived from an EMBL/GenBank/DDBJ whole genome shotgun (WGS) entry which is preliminary data.</text>
</comment>
<dbReference type="OrthoDB" id="422540at2759"/>
<dbReference type="PANTHER" id="PTHR38681:SF1">
    <property type="entry name" value="RETROVIRUS-RELATED POL POLYPROTEIN FROM TRANSPOSON 412-LIKE PROTEIN"/>
    <property type="match status" value="1"/>
</dbReference>
<gene>
    <name evidence="1" type="ORF">AVEN_106993_1</name>
</gene>
<sequence>MANLPENWPDTLPLALLDIRSSFKQHLATSSAQLVYETTLKLQGELFFNTPVTTSTPSFLQMLRQYVRSFRPASTTLHGSSAAFVSDDLTTASHVFLRIAKVPGTSVCWSLQGPLKIRESFHCGD</sequence>
<evidence type="ECO:0000313" key="2">
    <source>
        <dbReference type="Proteomes" id="UP000499080"/>
    </source>
</evidence>
<organism evidence="1 2">
    <name type="scientific">Araneus ventricosus</name>
    <name type="common">Orbweaver spider</name>
    <name type="synonym">Epeira ventricosa</name>
    <dbReference type="NCBI Taxonomy" id="182803"/>
    <lineage>
        <taxon>Eukaryota</taxon>
        <taxon>Metazoa</taxon>
        <taxon>Ecdysozoa</taxon>
        <taxon>Arthropoda</taxon>
        <taxon>Chelicerata</taxon>
        <taxon>Arachnida</taxon>
        <taxon>Araneae</taxon>
        <taxon>Araneomorphae</taxon>
        <taxon>Entelegynae</taxon>
        <taxon>Araneoidea</taxon>
        <taxon>Araneidae</taxon>
        <taxon>Araneus</taxon>
    </lineage>
</organism>
<reference evidence="1 2" key="1">
    <citation type="journal article" date="2019" name="Sci. Rep.">
        <title>Orb-weaving spider Araneus ventricosus genome elucidates the spidroin gene catalogue.</title>
        <authorList>
            <person name="Kono N."/>
            <person name="Nakamura H."/>
            <person name="Ohtoshi R."/>
            <person name="Moran D.A.P."/>
            <person name="Shinohara A."/>
            <person name="Yoshida Y."/>
            <person name="Fujiwara M."/>
            <person name="Mori M."/>
            <person name="Tomita M."/>
            <person name="Arakawa K."/>
        </authorList>
    </citation>
    <scope>NUCLEOTIDE SEQUENCE [LARGE SCALE GENOMIC DNA]</scope>
</reference>
<dbReference type="AlphaFoldDB" id="A0A4Y2RA29"/>
<dbReference type="PANTHER" id="PTHR38681">
    <property type="entry name" value="RETROVIRUS-RELATED POL POLYPROTEIN FROM TRANSPOSON 412-LIKE PROTEIN-RELATED"/>
    <property type="match status" value="1"/>
</dbReference>
<proteinExistence type="predicted"/>
<protein>
    <submittedName>
        <fullName evidence="1">Uncharacterized protein</fullName>
    </submittedName>
</protein>
<keyword evidence="2" id="KW-1185">Reference proteome</keyword>
<accession>A0A4Y2RA29</accession>
<dbReference type="Proteomes" id="UP000499080">
    <property type="component" value="Unassembled WGS sequence"/>
</dbReference>
<name>A0A4Y2RA29_ARAVE</name>
<dbReference type="EMBL" id="BGPR01016178">
    <property type="protein sequence ID" value="GBN72119.1"/>
    <property type="molecule type" value="Genomic_DNA"/>
</dbReference>